<dbReference type="RefSeq" id="WP_079472046.1">
    <property type="nucleotide sequence ID" value="NZ_FUZZ01000004.1"/>
</dbReference>
<sequence>MNQDPDESFLKELFARFLENRCSEEEIILLMEYAEKEEYREIFSEMINRVATEDHPAEEDLYAMHKEVIDGVAARITPPVPVRKEKTHRWLPYQVAAAVAFLLLAGGGWRWYSRSSSTSQVAKHTLAPAPANDAAPAGKKAILILANGASVTLDSVASGLLTQQGQTQIIQSAGGSLLYSSAAGAAAEPLYNSIITPRGGQYQVTLSDGTKVWLNAASTLRFPAAFTGAQRQVTLTGEAYFEVAKNADKPFLVTVNNLRVTVLGTSFNIMAYEDEAAVNTTLLDGAVKVTEGNNATLLQPGEQAQLGRQGNIRVMKHADLNAVMAWKNRLFWFEQDDIHTVMRQLSREYNIAVEIRGNIQRHFTGSIPRDVNVSTVLEVLEKTGGVHFTMNNGKIIVTP</sequence>
<name>A0A1T5P7Z8_9BACT</name>
<accession>A0A1T5P7Z8</accession>
<dbReference type="FunFam" id="2.60.120.1440:FF:000001">
    <property type="entry name" value="Putative anti-sigma factor"/>
    <property type="match status" value="1"/>
</dbReference>
<dbReference type="AlphaFoldDB" id="A0A1T5P7Z8"/>
<evidence type="ECO:0000259" key="1">
    <source>
        <dbReference type="Pfam" id="PF04773"/>
    </source>
</evidence>
<dbReference type="PANTHER" id="PTHR30273">
    <property type="entry name" value="PERIPLASMIC SIGNAL SENSOR AND SIGMA FACTOR ACTIVATOR FECR-RELATED"/>
    <property type="match status" value="1"/>
</dbReference>
<dbReference type="Pfam" id="PF04773">
    <property type="entry name" value="FecR"/>
    <property type="match status" value="1"/>
</dbReference>
<evidence type="ECO:0000313" key="3">
    <source>
        <dbReference type="EMBL" id="SKD08894.1"/>
    </source>
</evidence>
<dbReference type="GO" id="GO:0016989">
    <property type="term" value="F:sigma factor antagonist activity"/>
    <property type="evidence" value="ECO:0007669"/>
    <property type="project" value="TreeGrafter"/>
</dbReference>
<dbReference type="STRING" id="393003.SAMN05660461_4771"/>
<protein>
    <submittedName>
        <fullName evidence="3">FecR family protein</fullName>
    </submittedName>
</protein>
<dbReference type="EMBL" id="FUZZ01000004">
    <property type="protein sequence ID" value="SKD08894.1"/>
    <property type="molecule type" value="Genomic_DNA"/>
</dbReference>
<proteinExistence type="predicted"/>
<feature type="domain" description="FecR protein" evidence="1">
    <location>
        <begin position="194"/>
        <end position="288"/>
    </location>
</feature>
<dbReference type="Gene3D" id="2.60.120.1440">
    <property type="match status" value="1"/>
</dbReference>
<keyword evidence="4" id="KW-1185">Reference proteome</keyword>
<dbReference type="Gene3D" id="3.55.50.30">
    <property type="match status" value="1"/>
</dbReference>
<dbReference type="Proteomes" id="UP000190166">
    <property type="component" value="Unassembled WGS sequence"/>
</dbReference>
<organism evidence="3 4">
    <name type="scientific">Chitinophaga ginsengisegetis</name>
    <dbReference type="NCBI Taxonomy" id="393003"/>
    <lineage>
        <taxon>Bacteria</taxon>
        <taxon>Pseudomonadati</taxon>
        <taxon>Bacteroidota</taxon>
        <taxon>Chitinophagia</taxon>
        <taxon>Chitinophagales</taxon>
        <taxon>Chitinophagaceae</taxon>
        <taxon>Chitinophaga</taxon>
    </lineage>
</organism>
<dbReference type="InterPro" id="IPR006860">
    <property type="entry name" value="FecR"/>
</dbReference>
<dbReference type="InterPro" id="IPR012373">
    <property type="entry name" value="Ferrdict_sens_TM"/>
</dbReference>
<dbReference type="InterPro" id="IPR032508">
    <property type="entry name" value="FecR_C"/>
</dbReference>
<evidence type="ECO:0000313" key="4">
    <source>
        <dbReference type="Proteomes" id="UP000190166"/>
    </source>
</evidence>
<feature type="domain" description="Protein FecR C-terminal" evidence="2">
    <location>
        <begin position="331"/>
        <end position="397"/>
    </location>
</feature>
<gene>
    <name evidence="3" type="ORF">SAMN05660461_4771</name>
</gene>
<dbReference type="PANTHER" id="PTHR30273:SF2">
    <property type="entry name" value="PROTEIN FECR"/>
    <property type="match status" value="1"/>
</dbReference>
<dbReference type="Pfam" id="PF16344">
    <property type="entry name" value="FecR_C"/>
    <property type="match status" value="1"/>
</dbReference>
<reference evidence="3 4" key="1">
    <citation type="submission" date="2017-02" db="EMBL/GenBank/DDBJ databases">
        <authorList>
            <person name="Peterson S.W."/>
        </authorList>
    </citation>
    <scope>NUCLEOTIDE SEQUENCE [LARGE SCALE GENOMIC DNA]</scope>
    <source>
        <strain evidence="3 4">DSM 18108</strain>
    </source>
</reference>
<evidence type="ECO:0000259" key="2">
    <source>
        <dbReference type="Pfam" id="PF16344"/>
    </source>
</evidence>